<evidence type="ECO:0000313" key="5">
    <source>
        <dbReference type="Proteomes" id="UP000504604"/>
    </source>
</evidence>
<keyword evidence="3" id="KW-0328">Glycosyltransferase</keyword>
<dbReference type="GeneID" id="105167577"/>
<evidence type="ECO:0000256" key="4">
    <source>
        <dbReference type="RuleBase" id="RU362057"/>
    </source>
</evidence>
<dbReference type="InterPro" id="IPR050481">
    <property type="entry name" value="UDP-glycosyltransf_plant"/>
</dbReference>
<keyword evidence="5" id="KW-1185">Reference proteome</keyword>
<evidence type="ECO:0000256" key="2">
    <source>
        <dbReference type="ARBA" id="ARBA00022679"/>
    </source>
</evidence>
<evidence type="ECO:0000313" key="6">
    <source>
        <dbReference type="RefSeq" id="XP_011085653.1"/>
    </source>
</evidence>
<dbReference type="Proteomes" id="UP000504604">
    <property type="component" value="Linkage group LG8"/>
</dbReference>
<dbReference type="AlphaFoldDB" id="A0A6I9TK02"/>
<dbReference type="OrthoDB" id="5835829at2759"/>
<name>A0A6I9TK02_SESIN</name>
<dbReference type="FunFam" id="3.40.50.2000:FF:000056">
    <property type="entry name" value="Glycosyltransferase"/>
    <property type="match status" value="1"/>
</dbReference>
<evidence type="ECO:0000256" key="1">
    <source>
        <dbReference type="ARBA" id="ARBA00009995"/>
    </source>
</evidence>
<proteinExistence type="inferred from homology"/>
<dbReference type="PROSITE" id="PS00375">
    <property type="entry name" value="UDPGT"/>
    <property type="match status" value="1"/>
</dbReference>
<sequence length="502" mass="55586">MLAEAEAEAESEAHLQLVLIPWPVMGHVQIVEFAKLIITRQYLLLPGKTLSITVLLMKLPDYIDTVSSSFADLLSTGPATCRLNFFHLPPTNPAPEWSSRTRGYFIHNLVLSQKLNVANFLQSRKAAVAGLVVDMLCTTMIDVAEELGVPSYVFFTSPASFLGAMLHCQTLHDEINQDVAELRNAESEVLVPSFAKPVPPEVLSLVLVDKHLWLDRFLHYARDYRKAKGIIINTFIELEPHALNSFSVLDSAYGSKQVPPIYPVGPILNQGPSLNSHEGASGILKWLDDQPSCSVVLVCFGSQGSLNEDQVRELATGLEKSGSRFLWSLRRQSPKDKGASFPSEYTRYEDVLPEGFLERTAKTGKVVGWVPQLDVLSHPAVGGFVSHCGWNSVLESLWCGVPIATWPLHAEQQMNAFQLVRELGLAVEITLSYHERSENGTVVAAGEIERGIREVMEGGSEVRKRVKEMKEKSRMSVVEGGSSYLSFKKLIDHMMTNISSNN</sequence>
<gene>
    <name evidence="6" type="primary">LOC105167577</name>
</gene>
<dbReference type="CDD" id="cd03784">
    <property type="entry name" value="GT1_Gtf-like"/>
    <property type="match status" value="1"/>
</dbReference>
<keyword evidence="2 3" id="KW-0808">Transferase</keyword>
<dbReference type="InParanoid" id="A0A6I9TK02"/>
<dbReference type="KEGG" id="sind:105167577"/>
<dbReference type="InterPro" id="IPR035595">
    <property type="entry name" value="UDP_glycos_trans_CS"/>
</dbReference>
<dbReference type="Pfam" id="PF00201">
    <property type="entry name" value="UDPGT"/>
    <property type="match status" value="1"/>
</dbReference>
<dbReference type="PANTHER" id="PTHR48048:SF35">
    <property type="entry name" value="UDP-GLYCOSYLTRANSFERASES DOMAIN-CONTAINING PROTEIN"/>
    <property type="match status" value="1"/>
</dbReference>
<accession>A0A6I9TK02</accession>
<dbReference type="SUPFAM" id="SSF53756">
    <property type="entry name" value="UDP-Glycosyltransferase/glycogen phosphorylase"/>
    <property type="match status" value="1"/>
</dbReference>
<comment type="similarity">
    <text evidence="1 3">Belongs to the UDP-glycosyltransferase family.</text>
</comment>
<dbReference type="RefSeq" id="XP_011085653.1">
    <property type="nucleotide sequence ID" value="XM_011087351.2"/>
</dbReference>
<dbReference type="PANTHER" id="PTHR48048">
    <property type="entry name" value="GLYCOSYLTRANSFERASE"/>
    <property type="match status" value="1"/>
</dbReference>
<evidence type="ECO:0000256" key="3">
    <source>
        <dbReference type="RuleBase" id="RU003718"/>
    </source>
</evidence>
<dbReference type="GO" id="GO:0035251">
    <property type="term" value="F:UDP-glucosyltransferase activity"/>
    <property type="evidence" value="ECO:0007669"/>
    <property type="project" value="InterPro"/>
</dbReference>
<dbReference type="EC" id="2.4.1.-" evidence="4"/>
<reference evidence="6" key="1">
    <citation type="submission" date="2025-08" db="UniProtKB">
        <authorList>
            <consortium name="RefSeq"/>
        </authorList>
    </citation>
    <scope>IDENTIFICATION</scope>
</reference>
<dbReference type="Gene3D" id="3.40.50.2000">
    <property type="entry name" value="Glycogen Phosphorylase B"/>
    <property type="match status" value="2"/>
</dbReference>
<organism evidence="5 6">
    <name type="scientific">Sesamum indicum</name>
    <name type="common">Oriental sesame</name>
    <name type="synonym">Sesamum orientale</name>
    <dbReference type="NCBI Taxonomy" id="4182"/>
    <lineage>
        <taxon>Eukaryota</taxon>
        <taxon>Viridiplantae</taxon>
        <taxon>Streptophyta</taxon>
        <taxon>Embryophyta</taxon>
        <taxon>Tracheophyta</taxon>
        <taxon>Spermatophyta</taxon>
        <taxon>Magnoliopsida</taxon>
        <taxon>eudicotyledons</taxon>
        <taxon>Gunneridae</taxon>
        <taxon>Pentapetalae</taxon>
        <taxon>asterids</taxon>
        <taxon>lamiids</taxon>
        <taxon>Lamiales</taxon>
        <taxon>Pedaliaceae</taxon>
        <taxon>Sesamum</taxon>
    </lineage>
</organism>
<dbReference type="InterPro" id="IPR002213">
    <property type="entry name" value="UDP_glucos_trans"/>
</dbReference>
<protein>
    <recommendedName>
        <fullName evidence="4">Glycosyltransferase</fullName>
        <ecNumber evidence="4">2.4.1.-</ecNumber>
    </recommendedName>
</protein>